<proteinExistence type="predicted"/>
<sequence>MENIPQPHCISEKVWLVPCILNTDSNIFVPLFKPFNYNICFDSQFRNTWQTVEDKILQELVDKYGIKHWKIISKELNKSVYKGISIRNSKQCRERWINHVNPSLNKAKWTESEDVYILENQIQFGNKWSEIARGMNGRTENAVKNRWKCLANKAKKIFKNSPNSVAEYLKQKKEGNNSESKAPRSKSNQGFFPMVSFSDIGFSNFAERFRSVDVALRTPPVQDISPSSLLFFNS</sequence>
<feature type="domain" description="Myb-like" evidence="1">
    <location>
        <begin position="46"/>
        <end position="100"/>
    </location>
</feature>
<evidence type="ECO:0000259" key="1">
    <source>
        <dbReference type="PROSITE" id="PS50090"/>
    </source>
</evidence>
<dbReference type="InterPro" id="IPR001005">
    <property type="entry name" value="SANT/Myb"/>
</dbReference>
<dbReference type="InterPro" id="IPR050560">
    <property type="entry name" value="MYB_TF"/>
</dbReference>
<keyword evidence="4" id="KW-1185">Reference proteome</keyword>
<dbReference type="PANTHER" id="PTHR45614:SF274">
    <property type="entry name" value="MYB-LIKE DNA-BINDING PROTEIN"/>
    <property type="match status" value="1"/>
</dbReference>
<name>A0A1R2AVT2_9CILI</name>
<comment type="caution">
    <text evidence="3">The sequence shown here is derived from an EMBL/GenBank/DDBJ whole genome shotgun (WGS) entry which is preliminary data.</text>
</comment>
<gene>
    <name evidence="3" type="ORF">SteCoe_33842</name>
</gene>
<reference evidence="3 4" key="1">
    <citation type="submission" date="2016-11" db="EMBL/GenBank/DDBJ databases">
        <title>The macronuclear genome of Stentor coeruleus: a giant cell with tiny introns.</title>
        <authorList>
            <person name="Slabodnick M."/>
            <person name="Ruby J.G."/>
            <person name="Reiff S.B."/>
            <person name="Swart E.C."/>
            <person name="Gosai S."/>
            <person name="Prabakaran S."/>
            <person name="Witkowska E."/>
            <person name="Larue G.E."/>
            <person name="Fisher S."/>
            <person name="Freeman R.M."/>
            <person name="Gunawardena J."/>
            <person name="Chu W."/>
            <person name="Stover N.A."/>
            <person name="Gregory B.D."/>
            <person name="Nowacki M."/>
            <person name="Derisi J."/>
            <person name="Roy S.W."/>
            <person name="Marshall W.F."/>
            <person name="Sood P."/>
        </authorList>
    </citation>
    <scope>NUCLEOTIDE SEQUENCE [LARGE SCALE GENOMIC DNA]</scope>
    <source>
        <strain evidence="3">WM001</strain>
    </source>
</reference>
<dbReference type="GO" id="GO:0000978">
    <property type="term" value="F:RNA polymerase II cis-regulatory region sequence-specific DNA binding"/>
    <property type="evidence" value="ECO:0007669"/>
    <property type="project" value="TreeGrafter"/>
</dbReference>
<dbReference type="SMART" id="SM00717">
    <property type="entry name" value="SANT"/>
    <property type="match status" value="2"/>
</dbReference>
<dbReference type="GO" id="GO:0005634">
    <property type="term" value="C:nucleus"/>
    <property type="evidence" value="ECO:0007669"/>
    <property type="project" value="TreeGrafter"/>
</dbReference>
<feature type="domain" description="Myb-like" evidence="1">
    <location>
        <begin position="101"/>
        <end position="151"/>
    </location>
</feature>
<organism evidence="3 4">
    <name type="scientific">Stentor coeruleus</name>
    <dbReference type="NCBI Taxonomy" id="5963"/>
    <lineage>
        <taxon>Eukaryota</taxon>
        <taxon>Sar</taxon>
        <taxon>Alveolata</taxon>
        <taxon>Ciliophora</taxon>
        <taxon>Postciliodesmatophora</taxon>
        <taxon>Heterotrichea</taxon>
        <taxon>Heterotrichida</taxon>
        <taxon>Stentoridae</taxon>
        <taxon>Stentor</taxon>
    </lineage>
</organism>
<dbReference type="Gene3D" id="1.10.10.60">
    <property type="entry name" value="Homeodomain-like"/>
    <property type="match status" value="2"/>
</dbReference>
<evidence type="ECO:0000313" key="3">
    <source>
        <dbReference type="EMBL" id="OMJ68649.1"/>
    </source>
</evidence>
<dbReference type="AlphaFoldDB" id="A0A1R2AVT2"/>
<dbReference type="InterPro" id="IPR009057">
    <property type="entry name" value="Homeodomain-like_sf"/>
</dbReference>
<dbReference type="PROSITE" id="PS51294">
    <property type="entry name" value="HTH_MYB"/>
    <property type="match status" value="2"/>
</dbReference>
<protein>
    <recommendedName>
        <fullName evidence="5">Myb-like DNA-binding domain containing protein</fullName>
    </recommendedName>
</protein>
<evidence type="ECO:0008006" key="5">
    <source>
        <dbReference type="Google" id="ProtNLM"/>
    </source>
</evidence>
<dbReference type="Proteomes" id="UP000187209">
    <property type="component" value="Unassembled WGS sequence"/>
</dbReference>
<dbReference type="SUPFAM" id="SSF46689">
    <property type="entry name" value="Homeodomain-like"/>
    <property type="match status" value="2"/>
</dbReference>
<dbReference type="PANTHER" id="PTHR45614">
    <property type="entry name" value="MYB PROTEIN-RELATED"/>
    <property type="match status" value="1"/>
</dbReference>
<accession>A0A1R2AVT2</accession>
<dbReference type="Pfam" id="PF13921">
    <property type="entry name" value="Myb_DNA-bind_6"/>
    <property type="match status" value="1"/>
</dbReference>
<dbReference type="EMBL" id="MPUH01001299">
    <property type="protein sequence ID" value="OMJ68649.1"/>
    <property type="molecule type" value="Genomic_DNA"/>
</dbReference>
<feature type="domain" description="HTH myb-type" evidence="2">
    <location>
        <begin position="53"/>
        <end position="100"/>
    </location>
</feature>
<evidence type="ECO:0000313" key="4">
    <source>
        <dbReference type="Proteomes" id="UP000187209"/>
    </source>
</evidence>
<dbReference type="InterPro" id="IPR017930">
    <property type="entry name" value="Myb_dom"/>
</dbReference>
<dbReference type="GO" id="GO:0000981">
    <property type="term" value="F:DNA-binding transcription factor activity, RNA polymerase II-specific"/>
    <property type="evidence" value="ECO:0007669"/>
    <property type="project" value="TreeGrafter"/>
</dbReference>
<feature type="domain" description="HTH myb-type" evidence="2">
    <location>
        <begin position="101"/>
        <end position="155"/>
    </location>
</feature>
<dbReference type="PROSITE" id="PS50090">
    <property type="entry name" value="MYB_LIKE"/>
    <property type="match status" value="2"/>
</dbReference>
<evidence type="ECO:0000259" key="2">
    <source>
        <dbReference type="PROSITE" id="PS51294"/>
    </source>
</evidence>
<dbReference type="OrthoDB" id="2143914at2759"/>
<dbReference type="CDD" id="cd00167">
    <property type="entry name" value="SANT"/>
    <property type="match status" value="2"/>
</dbReference>